<dbReference type="Pfam" id="PF07374">
    <property type="entry name" value="DUF1492"/>
    <property type="match status" value="1"/>
</dbReference>
<dbReference type="InterPro" id="IPR010861">
    <property type="entry name" value="DUF1492"/>
</dbReference>
<dbReference type="EMBL" id="KY705256">
    <property type="protein sequence ID" value="ARU13248.1"/>
    <property type="molecule type" value="Genomic_DNA"/>
</dbReference>
<protein>
    <submittedName>
        <fullName evidence="1">Late transcriptional regulator</fullName>
    </submittedName>
</protein>
<keyword evidence="2" id="KW-1185">Reference proteome</keyword>
<organism evidence="1 2">
    <name type="scientific">Streptococcus phage P3681</name>
    <dbReference type="NCBI Taxonomy" id="1971415"/>
    <lineage>
        <taxon>Viruses</taxon>
        <taxon>Duplodnaviria</taxon>
        <taxon>Heunggongvirae</taxon>
        <taxon>Uroviricota</taxon>
        <taxon>Caudoviricetes</taxon>
        <taxon>Aliceevansviridae</taxon>
        <taxon>Moineauvirus</taxon>
        <taxon>Moineauvirus P3681</taxon>
    </lineage>
</organism>
<sequence>MLVARLEFKIKEVVNKKKPKAKLAENYLTTLLYHKKERQFMRTVERLQKIKALDRYIESQLEKIERLESQALKVTSGSMQIDMVQGGKRKAKDDLYTELITEKEELKQFVAEAIKERREFRKQIASVKDIEARMLLQMVYVDQLGIWQICDRLAFSRATYYVKLRQAEKYLD</sequence>
<gene>
    <name evidence="1" type="ORF">P3681_45</name>
</gene>
<evidence type="ECO:0000313" key="1">
    <source>
        <dbReference type="EMBL" id="ARU13248.1"/>
    </source>
</evidence>
<dbReference type="Proteomes" id="UP000221658">
    <property type="component" value="Segment"/>
</dbReference>
<name>A0A286QNJ1_9CAUD</name>
<evidence type="ECO:0000313" key="2">
    <source>
        <dbReference type="Proteomes" id="UP000221658"/>
    </source>
</evidence>
<accession>A0A286QNJ1</accession>
<reference evidence="1 2" key="1">
    <citation type="journal article" date="2017" name="Front. Microbiol.">
        <title>Global Survey and Genome Exploration of Bacteriophages Infecting the Lactic Acid Bacterium Streptococcus thermophilus.</title>
        <authorList>
            <person name="McDonnell B."/>
            <person name="Mahony J."/>
            <person name="Hanemaaijer L."/>
            <person name="Neve H."/>
            <person name="Noben J.-P."/>
            <person name="Lugli G.A."/>
            <person name="Ventura M."/>
            <person name="Kouwen T.R."/>
            <person name="van Sinderen D."/>
        </authorList>
    </citation>
    <scope>NUCLEOTIDE SEQUENCE [LARGE SCALE GENOMIC DNA]</scope>
</reference>
<proteinExistence type="predicted"/>